<evidence type="ECO:0008006" key="3">
    <source>
        <dbReference type="Google" id="ProtNLM"/>
    </source>
</evidence>
<name>A0A835LW97_9MAGN</name>
<dbReference type="Proteomes" id="UP000631114">
    <property type="component" value="Unassembled WGS sequence"/>
</dbReference>
<dbReference type="EMBL" id="JADFTS010000005">
    <property type="protein sequence ID" value="KAF9607327.1"/>
    <property type="molecule type" value="Genomic_DNA"/>
</dbReference>
<evidence type="ECO:0000313" key="1">
    <source>
        <dbReference type="EMBL" id="KAF9607327.1"/>
    </source>
</evidence>
<gene>
    <name evidence="1" type="ORF">IFM89_033915</name>
</gene>
<reference evidence="1 2" key="1">
    <citation type="submission" date="2020-10" db="EMBL/GenBank/DDBJ databases">
        <title>The Coptis chinensis genome and diversification of protoberbering-type alkaloids.</title>
        <authorList>
            <person name="Wang B."/>
            <person name="Shu S."/>
            <person name="Song C."/>
            <person name="Liu Y."/>
        </authorList>
    </citation>
    <scope>NUCLEOTIDE SEQUENCE [LARGE SCALE GENOMIC DNA]</scope>
    <source>
        <strain evidence="1">HL-2020</strain>
        <tissue evidence="1">Leaf</tissue>
    </source>
</reference>
<protein>
    <recommendedName>
        <fullName evidence="3">DUF4283 domain-containing protein</fullName>
    </recommendedName>
</protein>
<proteinExistence type="predicted"/>
<keyword evidence="2" id="KW-1185">Reference proteome</keyword>
<organism evidence="1 2">
    <name type="scientific">Coptis chinensis</name>
    <dbReference type="NCBI Taxonomy" id="261450"/>
    <lineage>
        <taxon>Eukaryota</taxon>
        <taxon>Viridiplantae</taxon>
        <taxon>Streptophyta</taxon>
        <taxon>Embryophyta</taxon>
        <taxon>Tracheophyta</taxon>
        <taxon>Spermatophyta</taxon>
        <taxon>Magnoliopsida</taxon>
        <taxon>Ranunculales</taxon>
        <taxon>Ranunculaceae</taxon>
        <taxon>Coptidoideae</taxon>
        <taxon>Coptis</taxon>
    </lineage>
</organism>
<evidence type="ECO:0000313" key="2">
    <source>
        <dbReference type="Proteomes" id="UP000631114"/>
    </source>
</evidence>
<accession>A0A835LW97</accession>
<comment type="caution">
    <text evidence="1">The sequence shown here is derived from an EMBL/GenBank/DDBJ whole genome shotgun (WGS) entry which is preliminary data.</text>
</comment>
<sequence length="252" mass="28426">MENSTNMAEPPAIVSISLRPKDNAFCPWGFLGVSTTTTQQAETVEAQLMEGMWIQQTSLPVPGRQGEYPTIMIQAEEVNKENYGNLSMDGKLLRLVEATLCSVSPMKVISKDTWVFDDQILRLNKWTPNFSTRKDALVWIRFPESLALVLSTGSWKTLFSLARAVRFMWHSLLGSLSTILPFPKDDNTLHETTPSCIICNYHEGFLCLHHLESLSILMSTMLDSITLLQLLQVPHLSNVIPGLRFLLTVLFR</sequence>
<dbReference type="AlphaFoldDB" id="A0A835LW97"/>